<reference evidence="4 5" key="1">
    <citation type="submission" date="2016-10" db="EMBL/GenBank/DDBJ databases">
        <authorList>
            <person name="de Groot N.N."/>
        </authorList>
    </citation>
    <scope>NUCLEOTIDE SEQUENCE [LARGE SCALE GENOMIC DNA]</scope>
    <source>
        <strain evidence="4 5">DSM 22489</strain>
    </source>
</reference>
<keyword evidence="1 4" id="KW-0808">Transferase</keyword>
<evidence type="ECO:0000313" key="5">
    <source>
        <dbReference type="Proteomes" id="UP000236728"/>
    </source>
</evidence>
<dbReference type="Gene3D" id="3.40.630.30">
    <property type="match status" value="1"/>
</dbReference>
<dbReference type="EMBL" id="FNVA01000007">
    <property type="protein sequence ID" value="SEG62577.1"/>
    <property type="molecule type" value="Genomic_DNA"/>
</dbReference>
<dbReference type="RefSeq" id="WP_103934740.1">
    <property type="nucleotide sequence ID" value="NZ_FNVA01000007.1"/>
</dbReference>
<keyword evidence="5" id="KW-1185">Reference proteome</keyword>
<name>A0A1H6BQ85_9BACT</name>
<feature type="domain" description="N-acetyltransferase" evidence="3">
    <location>
        <begin position="15"/>
        <end position="167"/>
    </location>
</feature>
<dbReference type="AlphaFoldDB" id="A0A1H6BQ85"/>
<dbReference type="Proteomes" id="UP000236728">
    <property type="component" value="Unassembled WGS sequence"/>
</dbReference>
<dbReference type="SUPFAM" id="SSF55729">
    <property type="entry name" value="Acyl-CoA N-acyltransferases (Nat)"/>
    <property type="match status" value="1"/>
</dbReference>
<accession>A0A1H6BQ85</accession>
<dbReference type="InterPro" id="IPR000182">
    <property type="entry name" value="GNAT_dom"/>
</dbReference>
<dbReference type="Pfam" id="PF00583">
    <property type="entry name" value="Acetyltransf_1"/>
    <property type="match status" value="1"/>
</dbReference>
<organism evidence="4 5">
    <name type="scientific">Bryocella elongata</name>
    <dbReference type="NCBI Taxonomy" id="863522"/>
    <lineage>
        <taxon>Bacteria</taxon>
        <taxon>Pseudomonadati</taxon>
        <taxon>Acidobacteriota</taxon>
        <taxon>Terriglobia</taxon>
        <taxon>Terriglobales</taxon>
        <taxon>Acidobacteriaceae</taxon>
        <taxon>Bryocella</taxon>
    </lineage>
</organism>
<protein>
    <submittedName>
        <fullName evidence="4">Predicted N-acetyltransferase YhbS</fullName>
    </submittedName>
</protein>
<keyword evidence="2" id="KW-0012">Acyltransferase</keyword>
<dbReference type="OrthoDB" id="9127144at2"/>
<dbReference type="PROSITE" id="PS51186">
    <property type="entry name" value="GNAT"/>
    <property type="match status" value="1"/>
</dbReference>
<dbReference type="PANTHER" id="PTHR43877">
    <property type="entry name" value="AMINOALKYLPHOSPHONATE N-ACETYLTRANSFERASE-RELATED-RELATED"/>
    <property type="match status" value="1"/>
</dbReference>
<dbReference type="InterPro" id="IPR050832">
    <property type="entry name" value="Bact_Acetyltransf"/>
</dbReference>
<evidence type="ECO:0000313" key="4">
    <source>
        <dbReference type="EMBL" id="SEG62577.1"/>
    </source>
</evidence>
<evidence type="ECO:0000259" key="3">
    <source>
        <dbReference type="PROSITE" id="PS51186"/>
    </source>
</evidence>
<dbReference type="CDD" id="cd04301">
    <property type="entry name" value="NAT_SF"/>
    <property type="match status" value="1"/>
</dbReference>
<dbReference type="InterPro" id="IPR016181">
    <property type="entry name" value="Acyl_CoA_acyltransferase"/>
</dbReference>
<dbReference type="GO" id="GO:0016747">
    <property type="term" value="F:acyltransferase activity, transferring groups other than amino-acyl groups"/>
    <property type="evidence" value="ECO:0007669"/>
    <property type="project" value="InterPro"/>
</dbReference>
<sequence>MPLLTEDVKPTRSEIAIREFQPGDAADFRRLNEEWITLYFKLEPKDRYTLEHPEETILAKGGRIFFAIREGVALGTVALIPIAPNEYEVAKMGVTANVRGLGIGSQLMQATVEAARASGATRLYLETNHALLPAIRVYTAAGFRDVPADRLTPSPYQRADVFMELFL</sequence>
<dbReference type="PANTHER" id="PTHR43877:SF2">
    <property type="entry name" value="AMINOALKYLPHOSPHONATE N-ACETYLTRANSFERASE-RELATED"/>
    <property type="match status" value="1"/>
</dbReference>
<evidence type="ECO:0000256" key="2">
    <source>
        <dbReference type="ARBA" id="ARBA00023315"/>
    </source>
</evidence>
<gene>
    <name evidence="4" type="ORF">SAMN05421819_3902</name>
</gene>
<proteinExistence type="predicted"/>
<evidence type="ECO:0000256" key="1">
    <source>
        <dbReference type="ARBA" id="ARBA00022679"/>
    </source>
</evidence>